<evidence type="ECO:0000313" key="1">
    <source>
        <dbReference type="EMBL" id="KAJ8884231.1"/>
    </source>
</evidence>
<sequence length="169" mass="19333">MNVIKPPEGLSLQINAADGFRKWWQRFEIYIQDLGLSTDTIIKAILLHTIDADTLEIYNTFSLSEEDSSDYVRILDILEQHFIPTANETVVSYVFFSQGETLDTFVTELRGLSADCKFGDMRDSWIRDRIIIGLRDVQLLQEPNLDLLKCINISCAAELANIQTRQMKA</sequence>
<organism evidence="1 2">
    <name type="scientific">Dryococelus australis</name>
    <dbReference type="NCBI Taxonomy" id="614101"/>
    <lineage>
        <taxon>Eukaryota</taxon>
        <taxon>Metazoa</taxon>
        <taxon>Ecdysozoa</taxon>
        <taxon>Arthropoda</taxon>
        <taxon>Hexapoda</taxon>
        <taxon>Insecta</taxon>
        <taxon>Pterygota</taxon>
        <taxon>Neoptera</taxon>
        <taxon>Polyneoptera</taxon>
        <taxon>Phasmatodea</taxon>
        <taxon>Verophasmatodea</taxon>
        <taxon>Anareolatae</taxon>
        <taxon>Phasmatidae</taxon>
        <taxon>Eurycanthinae</taxon>
        <taxon>Dryococelus</taxon>
    </lineage>
</organism>
<comment type="caution">
    <text evidence="1">The sequence shown here is derived from an EMBL/GenBank/DDBJ whole genome shotgun (WGS) entry which is preliminary data.</text>
</comment>
<name>A0ABQ9HIR6_9NEOP</name>
<evidence type="ECO:0000313" key="2">
    <source>
        <dbReference type="Proteomes" id="UP001159363"/>
    </source>
</evidence>
<protein>
    <submittedName>
        <fullName evidence="1">Uncharacterized protein</fullName>
    </submittedName>
</protein>
<dbReference type="PANTHER" id="PTHR33198:SF20">
    <property type="entry name" value="RETROTRANSPOSON GAG DOMAIN-CONTAINING PROTEIN"/>
    <property type="match status" value="1"/>
</dbReference>
<reference evidence="1 2" key="1">
    <citation type="submission" date="2023-02" db="EMBL/GenBank/DDBJ databases">
        <title>LHISI_Scaffold_Assembly.</title>
        <authorList>
            <person name="Stuart O.P."/>
            <person name="Cleave R."/>
            <person name="Magrath M.J.L."/>
            <person name="Mikheyev A.S."/>
        </authorList>
    </citation>
    <scope>NUCLEOTIDE SEQUENCE [LARGE SCALE GENOMIC DNA]</scope>
    <source>
        <strain evidence="1">Daus_M_001</strain>
        <tissue evidence="1">Leg muscle</tissue>
    </source>
</reference>
<accession>A0ABQ9HIR6</accession>
<dbReference type="Proteomes" id="UP001159363">
    <property type="component" value="Chromosome 4"/>
</dbReference>
<keyword evidence="2" id="KW-1185">Reference proteome</keyword>
<dbReference type="PANTHER" id="PTHR33198">
    <property type="entry name" value="ANK_REP_REGION DOMAIN-CONTAINING PROTEIN-RELATED"/>
    <property type="match status" value="1"/>
</dbReference>
<proteinExistence type="predicted"/>
<gene>
    <name evidence="1" type="ORF">PR048_016088</name>
</gene>
<dbReference type="EMBL" id="JARBHB010000005">
    <property type="protein sequence ID" value="KAJ8884231.1"/>
    <property type="molecule type" value="Genomic_DNA"/>
</dbReference>